<sequence length="305" mass="35988">MFKPKQNFEELQIKTAQVPLDVDKEKREEEKYRDDRGLLNPANNKIIIKEKFIRRVGAIFWGIILLIAIIAILLIYFLSTVKDKSSGIALYIIFSILILFALFFGIRSLINFSAWKRTEANFRRDYKEGETASNMMFVETYKNLSLKGLRLKWIYIFFSTYFILFNLYVFIFWKIDVVEIGAKPQIQNGQIVSNSFYIIIHFARQLDKAFGSVKVLLIIDLVIEFIISVLFVAVLLYDHKRIQDISAFFGSNEASVKIAESVSERKRKENRAWLITYIIIFILIVLIPFAWILFLIYRRFIRRKK</sequence>
<dbReference type="OrthoDB" id="398791at2"/>
<keyword evidence="3" id="KW-1185">Reference proteome</keyword>
<evidence type="ECO:0000313" key="2">
    <source>
        <dbReference type="EMBL" id="TDV24310.1"/>
    </source>
</evidence>
<protein>
    <submittedName>
        <fullName evidence="2">Uncharacterized protein</fullName>
    </submittedName>
</protein>
<dbReference type="InterPro" id="IPR059214">
    <property type="entry name" value="MSC_0882-like"/>
</dbReference>
<keyword evidence="1" id="KW-0812">Transmembrane</keyword>
<dbReference type="Proteomes" id="UP000295757">
    <property type="component" value="Unassembled WGS sequence"/>
</dbReference>
<dbReference type="RefSeq" id="WP_134110491.1">
    <property type="nucleotide sequence ID" value="NZ_SOCN01000001.1"/>
</dbReference>
<feature type="transmembrane region" description="Helical" evidence="1">
    <location>
        <begin position="58"/>
        <end position="78"/>
    </location>
</feature>
<comment type="caution">
    <text evidence="2">The sequence shown here is derived from an EMBL/GenBank/DDBJ whole genome shotgun (WGS) entry which is preliminary data.</text>
</comment>
<evidence type="ECO:0000256" key="1">
    <source>
        <dbReference type="SAM" id="Phobius"/>
    </source>
</evidence>
<feature type="transmembrane region" description="Helical" evidence="1">
    <location>
        <begin position="90"/>
        <end position="110"/>
    </location>
</feature>
<accession>A0A4V3FNY8</accession>
<feature type="transmembrane region" description="Helical" evidence="1">
    <location>
        <begin position="274"/>
        <end position="297"/>
    </location>
</feature>
<dbReference type="AlphaFoldDB" id="A0A4V3FNY8"/>
<feature type="transmembrane region" description="Helical" evidence="1">
    <location>
        <begin position="215"/>
        <end position="237"/>
    </location>
</feature>
<keyword evidence="1" id="KW-0472">Membrane</keyword>
<dbReference type="EMBL" id="SOCN01000001">
    <property type="protein sequence ID" value="TDV24310.1"/>
    <property type="molecule type" value="Genomic_DNA"/>
</dbReference>
<reference evidence="2 3" key="1">
    <citation type="submission" date="2019-03" db="EMBL/GenBank/DDBJ databases">
        <title>Genomic Encyclopedia of Archaeal and Bacterial Type Strains, Phase II (KMG-II): from individual species to whole genera.</title>
        <authorList>
            <person name="Goeker M."/>
        </authorList>
    </citation>
    <scope>NUCLEOTIDE SEQUENCE [LARGE SCALE GENOMIC DNA]</scope>
    <source>
        <strain evidence="2 3">ATCC 35214</strain>
    </source>
</reference>
<dbReference type="NCBIfam" id="NF045846">
    <property type="entry name" value="MSC0882_dom"/>
    <property type="match status" value="1"/>
</dbReference>
<evidence type="ECO:0000313" key="3">
    <source>
        <dbReference type="Proteomes" id="UP000295757"/>
    </source>
</evidence>
<name>A0A4V3FNY8_9BACT</name>
<gene>
    <name evidence="2" type="ORF">BCF59_0269</name>
</gene>
<organism evidence="2 3">
    <name type="scientific">Mycoplasmopsis mustelae</name>
    <dbReference type="NCBI Taxonomy" id="171289"/>
    <lineage>
        <taxon>Bacteria</taxon>
        <taxon>Bacillati</taxon>
        <taxon>Mycoplasmatota</taxon>
        <taxon>Mycoplasmoidales</taxon>
        <taxon>Metamycoplasmataceae</taxon>
        <taxon>Mycoplasmopsis</taxon>
    </lineage>
</organism>
<proteinExistence type="predicted"/>
<feature type="transmembrane region" description="Helical" evidence="1">
    <location>
        <begin position="153"/>
        <end position="173"/>
    </location>
</feature>
<keyword evidence="1" id="KW-1133">Transmembrane helix</keyword>